<dbReference type="AlphaFoldDB" id="A0A6N8IXV6"/>
<gene>
    <name evidence="2" type="ORF">GON04_19570</name>
</gene>
<organism evidence="2 3">
    <name type="scientific">Ramlibacter pinisoli</name>
    <dbReference type="NCBI Taxonomy" id="2682844"/>
    <lineage>
        <taxon>Bacteria</taxon>
        <taxon>Pseudomonadati</taxon>
        <taxon>Pseudomonadota</taxon>
        <taxon>Betaproteobacteria</taxon>
        <taxon>Burkholderiales</taxon>
        <taxon>Comamonadaceae</taxon>
        <taxon>Ramlibacter</taxon>
    </lineage>
</organism>
<feature type="signal peptide" evidence="1">
    <location>
        <begin position="1"/>
        <end position="15"/>
    </location>
</feature>
<keyword evidence="1" id="KW-0732">Signal</keyword>
<evidence type="ECO:0000313" key="3">
    <source>
        <dbReference type="Proteomes" id="UP000469385"/>
    </source>
</evidence>
<dbReference type="Gene3D" id="3.40.50.1820">
    <property type="entry name" value="alpha/beta hydrolase"/>
    <property type="match status" value="1"/>
</dbReference>
<keyword evidence="3" id="KW-1185">Reference proteome</keyword>
<evidence type="ECO:0000313" key="2">
    <source>
        <dbReference type="EMBL" id="MVQ31667.1"/>
    </source>
</evidence>
<dbReference type="GO" id="GO:0016787">
    <property type="term" value="F:hydrolase activity"/>
    <property type="evidence" value="ECO:0007669"/>
    <property type="project" value="UniProtKB-KW"/>
</dbReference>
<name>A0A6N8IXV6_9BURK</name>
<keyword evidence="2" id="KW-0378">Hydrolase</keyword>
<dbReference type="PIRSF" id="PIRSF031982">
    <property type="entry name" value="UCP031982_abhydr"/>
    <property type="match status" value="1"/>
</dbReference>
<protein>
    <submittedName>
        <fullName evidence="2">Dienelactone hydrolase</fullName>
    </submittedName>
</protein>
<reference evidence="2 3" key="1">
    <citation type="submission" date="2019-12" db="EMBL/GenBank/DDBJ databases">
        <authorList>
            <person name="Huq M.A."/>
        </authorList>
    </citation>
    <scope>NUCLEOTIDE SEQUENCE [LARGE SCALE GENOMIC DNA]</scope>
    <source>
        <strain evidence="2 3">MAH-25</strain>
    </source>
</reference>
<sequence length="343" mass="35995">MVLLAAVLVVPSAQAGMGLAELPADAVSGPVTVFYPSEGAEGAVARGAFRFDAASEGPPSPGNHRLVVISHGSPSSPWVHVDLARALVGAGFTVALPEHQGDNARSHGDSGPVSWRRRPLEVSRAIDRLAQEPRWSQTLDFDAVGMFGMSAGGHTALTLAGGRWSPSRLLAHCQEHLERDFHTCAGPSWSLDGGLLDGVKKAIVRIVLGTKLADTAWYGHVDPRITAIVAGVPFAADFDPDSLRHPVAALGIVSAGADRWLVPRFHSDAVLAQCGRCVHLLGLPAGGHGALLSPLPPDLSGAVGALVADPPDFRREAEVARLNVAVTEFFLRQLVRTRPGSRG</sequence>
<dbReference type="Proteomes" id="UP000469385">
    <property type="component" value="Unassembled WGS sequence"/>
</dbReference>
<accession>A0A6N8IXV6</accession>
<dbReference type="SUPFAM" id="SSF53474">
    <property type="entry name" value="alpha/beta-Hydrolases"/>
    <property type="match status" value="1"/>
</dbReference>
<evidence type="ECO:0000256" key="1">
    <source>
        <dbReference type="SAM" id="SignalP"/>
    </source>
</evidence>
<dbReference type="InterPro" id="IPR029058">
    <property type="entry name" value="AB_hydrolase_fold"/>
</dbReference>
<comment type="caution">
    <text evidence="2">The sequence shown here is derived from an EMBL/GenBank/DDBJ whole genome shotgun (WGS) entry which is preliminary data.</text>
</comment>
<proteinExistence type="predicted"/>
<feature type="chain" id="PRO_5027060030" evidence="1">
    <location>
        <begin position="16"/>
        <end position="343"/>
    </location>
</feature>
<dbReference type="EMBL" id="WSEL01000009">
    <property type="protein sequence ID" value="MVQ31667.1"/>
    <property type="molecule type" value="Genomic_DNA"/>
</dbReference>
<dbReference type="InterPro" id="IPR016986">
    <property type="entry name" value="UCP031982_abhydr"/>
</dbReference>